<keyword evidence="10 12" id="KW-0012">Acyltransferase</keyword>
<dbReference type="PANTHER" id="PTHR43356">
    <property type="entry name" value="PHOSPHATE ACETYLTRANSFERASE"/>
    <property type="match status" value="1"/>
</dbReference>
<dbReference type="InterPro" id="IPR028979">
    <property type="entry name" value="Ser_kin/Pase_Hpr-like_N_sf"/>
</dbReference>
<dbReference type="GO" id="GO:0008959">
    <property type="term" value="F:phosphate acetyltransferase activity"/>
    <property type="evidence" value="ECO:0007669"/>
    <property type="project" value="UniProtKB-EC"/>
</dbReference>
<dbReference type="CDD" id="cd03109">
    <property type="entry name" value="DTBS"/>
    <property type="match status" value="1"/>
</dbReference>
<evidence type="ECO:0000313" key="15">
    <source>
        <dbReference type="EMBL" id="MBD5779998.1"/>
    </source>
</evidence>
<evidence type="ECO:0000256" key="9">
    <source>
        <dbReference type="ARBA" id="ARBA00022679"/>
    </source>
</evidence>
<evidence type="ECO:0000259" key="14">
    <source>
        <dbReference type="Pfam" id="PF07085"/>
    </source>
</evidence>
<comment type="caution">
    <text evidence="15">The sequence shown here is derived from an EMBL/GenBank/DDBJ whole genome shotgun (WGS) entry which is preliminary data.</text>
</comment>
<dbReference type="InterPro" id="IPR050500">
    <property type="entry name" value="Phos_Acetyltrans/Butyryltrans"/>
</dbReference>
<evidence type="ECO:0000256" key="1">
    <source>
        <dbReference type="ARBA" id="ARBA00004496"/>
    </source>
</evidence>
<comment type="function">
    <text evidence="12">Involved in acetate metabolism.</text>
</comment>
<dbReference type="Gene3D" id="3.40.50.10750">
    <property type="entry name" value="Isocitrate/Isopropylmalate dehydrogenase-like"/>
    <property type="match status" value="1"/>
</dbReference>
<dbReference type="Pfam" id="PF13500">
    <property type="entry name" value="AAA_26"/>
    <property type="match status" value="1"/>
</dbReference>
<dbReference type="EC" id="2.3.1.8" evidence="6 12"/>
<keyword evidence="16" id="KW-1185">Reference proteome</keyword>
<dbReference type="SUPFAM" id="SSF53659">
    <property type="entry name" value="Isocitrate/Isopropylmalate dehydrogenase-like"/>
    <property type="match status" value="1"/>
</dbReference>
<feature type="domain" description="DRTGG" evidence="14">
    <location>
        <begin position="224"/>
        <end position="334"/>
    </location>
</feature>
<dbReference type="SUPFAM" id="SSF75138">
    <property type="entry name" value="HprK N-terminal domain-like"/>
    <property type="match status" value="1"/>
</dbReference>
<comment type="similarity">
    <text evidence="3 12">In the C-terminal section; belongs to the phosphate acetyltransferase and butyryltransferase family.</text>
</comment>
<evidence type="ECO:0000256" key="8">
    <source>
        <dbReference type="ARBA" id="ARBA00022490"/>
    </source>
</evidence>
<dbReference type="SUPFAM" id="SSF52540">
    <property type="entry name" value="P-loop containing nucleoside triphosphate hydrolases"/>
    <property type="match status" value="1"/>
</dbReference>
<dbReference type="NCBIfam" id="NF004167">
    <property type="entry name" value="PRK05632.1"/>
    <property type="match status" value="1"/>
</dbReference>
<feature type="domain" description="Phosphate acetyl/butaryl transferase" evidence="13">
    <location>
        <begin position="382"/>
        <end position="696"/>
    </location>
</feature>
<dbReference type="NCBIfam" id="TIGR00651">
    <property type="entry name" value="pta"/>
    <property type="match status" value="1"/>
</dbReference>
<dbReference type="Proteomes" id="UP000622317">
    <property type="component" value="Unassembled WGS sequence"/>
</dbReference>
<dbReference type="Gene3D" id="3.40.1390.20">
    <property type="entry name" value="HprK N-terminal domain-like"/>
    <property type="match status" value="1"/>
</dbReference>
<dbReference type="InterPro" id="IPR016475">
    <property type="entry name" value="P-Actrans_bac"/>
</dbReference>
<evidence type="ECO:0000256" key="4">
    <source>
        <dbReference type="ARBA" id="ARBA00009786"/>
    </source>
</evidence>
<comment type="domain">
    <text evidence="12">The N-terminal region seems to be important for proper quaternary structure. The C-terminal region contains the substrate-binding site.</text>
</comment>
<dbReference type="Gene3D" id="3.40.50.10950">
    <property type="match status" value="1"/>
</dbReference>
<name>A0A927IHS5_9BACT</name>
<comment type="catalytic activity">
    <reaction evidence="12">
        <text>acetyl-CoA + phosphate = acetyl phosphate + CoA</text>
        <dbReference type="Rhea" id="RHEA:19521"/>
        <dbReference type="ChEBI" id="CHEBI:22191"/>
        <dbReference type="ChEBI" id="CHEBI:43474"/>
        <dbReference type="ChEBI" id="CHEBI:57287"/>
        <dbReference type="ChEBI" id="CHEBI:57288"/>
        <dbReference type="EC" id="2.3.1.8"/>
    </reaction>
</comment>
<dbReference type="InterPro" id="IPR042112">
    <property type="entry name" value="P_AcTrfase_dom2"/>
</dbReference>
<dbReference type="GO" id="GO:0005737">
    <property type="term" value="C:cytoplasm"/>
    <property type="evidence" value="ECO:0007669"/>
    <property type="project" value="UniProtKB-SubCell"/>
</dbReference>
<dbReference type="PIRSF" id="PIRSF006107">
    <property type="entry name" value="PhpActrans_proteobac"/>
    <property type="match status" value="1"/>
</dbReference>
<evidence type="ECO:0000256" key="11">
    <source>
        <dbReference type="ARBA" id="ARBA00031108"/>
    </source>
</evidence>
<gene>
    <name evidence="15" type="primary">pta</name>
    <name evidence="15" type="ORF">IEN85_10905</name>
</gene>
<dbReference type="EMBL" id="JACYFG010000032">
    <property type="protein sequence ID" value="MBD5779998.1"/>
    <property type="molecule type" value="Genomic_DNA"/>
</dbReference>
<reference evidence="15" key="1">
    <citation type="submission" date="2020-09" db="EMBL/GenBank/DDBJ databases">
        <title>Pelagicoccus enzymogenes sp. nov. with an EPS production, isolated from marine sediment.</title>
        <authorList>
            <person name="Feng X."/>
        </authorList>
    </citation>
    <scope>NUCLEOTIDE SEQUENCE</scope>
    <source>
        <strain evidence="15">NFK12</strain>
    </source>
</reference>
<organism evidence="15 16">
    <name type="scientific">Pelagicoccus enzymogenes</name>
    <dbReference type="NCBI Taxonomy" id="2773457"/>
    <lineage>
        <taxon>Bacteria</taxon>
        <taxon>Pseudomonadati</taxon>
        <taxon>Verrucomicrobiota</taxon>
        <taxon>Opitutia</taxon>
        <taxon>Puniceicoccales</taxon>
        <taxon>Pelagicoccaceae</taxon>
        <taxon>Pelagicoccus</taxon>
    </lineage>
</organism>
<evidence type="ECO:0000256" key="12">
    <source>
        <dbReference type="PIRNR" id="PIRNR006107"/>
    </source>
</evidence>
<sequence>MKHVFLTVPTGAKVGLSTVSIGLVRALERQGVRVGFFKPIAQPVTPDEPGDRSTSFIRAVTTLTPPEPISMEEAKKLVSEEHLELLLENIIQRFEEASKNADVLIVEGLIQTERFPMGARLNSKLAQTLSSKQILVTSLGNRSLDHLNKELELAVHDFKGRVAGVVINKADIDAARDNIDFDGIGVEPLKQFIKNNCPVFRNDDLEMIGMIPRDEKLLAPRVSDVAKLVNAEVLNEGDMTSRRVFKIELLARNVTNLLHTLKTGTLLVTPSDRSDIILAASMASLNGTRLAGLVLTSDQRPDERIVKLCQIAWKSGLPVMRVSKTSFETARALYDMNLEIAPDDNDRINQAMETVAISISSSWIRNTLASQMKRQLSPPAFRHMLTRNARQKPKRIILPEGDEPRTMQAAVACTERGIAKCVLLGNPYSIQLKADAMGLSLPTGLEIVNPDVIRERYVPSLVEMRRHKNMTEKIARDHLSDNVVLGTMMLKHDEVDGLVSGAVHSSANTVRPAMQLIKTRPGAKIASSVFFMCLPDQVLVYGDCAINPDPNAEELADIAIQSADSAKAFGIDPLVAMISYSTLGSGSGADVDKVVEATRLVKEARPDIIIDGPLQYDAAAIADVARTKAPDSPVAGKANVFIFPDLNTGNTTYKAVQRSANVISIGPMLQGLKKPVNDLSRGALVDDIIYTIALTAVQAQQND</sequence>
<evidence type="ECO:0000256" key="2">
    <source>
        <dbReference type="ARBA" id="ARBA00004989"/>
    </source>
</evidence>
<keyword evidence="9 12" id="KW-0808">Transferase</keyword>
<evidence type="ECO:0000256" key="3">
    <source>
        <dbReference type="ARBA" id="ARBA00008756"/>
    </source>
</evidence>
<dbReference type="Pfam" id="PF01515">
    <property type="entry name" value="PTA_PTB"/>
    <property type="match status" value="1"/>
</dbReference>
<keyword evidence="8 12" id="KW-0963">Cytoplasm</keyword>
<evidence type="ECO:0000256" key="7">
    <source>
        <dbReference type="ARBA" id="ARBA00021528"/>
    </source>
</evidence>
<evidence type="ECO:0000259" key="13">
    <source>
        <dbReference type="Pfam" id="PF01515"/>
    </source>
</evidence>
<dbReference type="Pfam" id="PF07085">
    <property type="entry name" value="DRTGG"/>
    <property type="match status" value="1"/>
</dbReference>
<comment type="similarity">
    <text evidence="4 12">In the N-terminal section; belongs to the CobB/CobQ family.</text>
</comment>
<accession>A0A927IHS5</accession>
<evidence type="ECO:0000256" key="5">
    <source>
        <dbReference type="ARBA" id="ARBA00011643"/>
    </source>
</evidence>
<dbReference type="RefSeq" id="WP_191617117.1">
    <property type="nucleotide sequence ID" value="NZ_JACYFG010000032.1"/>
</dbReference>
<evidence type="ECO:0000256" key="6">
    <source>
        <dbReference type="ARBA" id="ARBA00012707"/>
    </source>
</evidence>
<dbReference type="PANTHER" id="PTHR43356:SF3">
    <property type="entry name" value="PHOSPHATE ACETYLTRANSFERASE"/>
    <property type="match status" value="1"/>
</dbReference>
<protein>
    <recommendedName>
        <fullName evidence="7 12">Phosphate acetyltransferase</fullName>
        <ecNumber evidence="6 12">2.3.1.8</ecNumber>
    </recommendedName>
    <alternativeName>
        <fullName evidence="11 12">Phosphotransacetylase</fullName>
    </alternativeName>
</protein>
<comment type="subcellular location">
    <subcellularLocation>
        <location evidence="1 12">Cytoplasm</location>
    </subcellularLocation>
</comment>
<dbReference type="InterPro" id="IPR027417">
    <property type="entry name" value="P-loop_NTPase"/>
</dbReference>
<dbReference type="InterPro" id="IPR042113">
    <property type="entry name" value="P_AcTrfase_dom1"/>
</dbReference>
<evidence type="ECO:0000256" key="10">
    <source>
        <dbReference type="ARBA" id="ARBA00023315"/>
    </source>
</evidence>
<dbReference type="AlphaFoldDB" id="A0A927IHS5"/>
<comment type="pathway">
    <text evidence="2 12">Metabolic intermediate biosynthesis; acetyl-CoA biosynthesis; acetyl-CoA from acetate: step 2/2.</text>
</comment>
<comment type="subunit">
    <text evidence="5">Homohexamer.</text>
</comment>
<dbReference type="FunFam" id="3.40.50.10750:FF:000001">
    <property type="entry name" value="Phosphate acetyltransferase"/>
    <property type="match status" value="1"/>
</dbReference>
<dbReference type="InterPro" id="IPR010766">
    <property type="entry name" value="DRTGG"/>
</dbReference>
<dbReference type="NCBIfam" id="NF007233">
    <property type="entry name" value="PRK09653.1"/>
    <property type="match status" value="1"/>
</dbReference>
<dbReference type="Gene3D" id="3.40.50.300">
    <property type="entry name" value="P-loop containing nucleotide triphosphate hydrolases"/>
    <property type="match status" value="1"/>
</dbReference>
<dbReference type="InterPro" id="IPR004614">
    <property type="entry name" value="P_AcTrfase"/>
</dbReference>
<proteinExistence type="inferred from homology"/>
<dbReference type="InterPro" id="IPR002505">
    <property type="entry name" value="PTA_PTB"/>
</dbReference>
<evidence type="ECO:0000313" key="16">
    <source>
        <dbReference type="Proteomes" id="UP000622317"/>
    </source>
</evidence>